<dbReference type="RefSeq" id="WP_169925176.1">
    <property type="nucleotide sequence ID" value="NZ_AZRN01000025.1"/>
</dbReference>
<dbReference type="PROSITE" id="PS50928">
    <property type="entry name" value="ABC_TM1"/>
    <property type="match status" value="1"/>
</dbReference>
<comment type="caution">
    <text evidence="9">The sequence shown here is derived from an EMBL/GenBank/DDBJ whole genome shotgun (WGS) entry which is preliminary data.</text>
</comment>
<reference evidence="9 10" key="1">
    <citation type="submission" date="2013-12" db="EMBL/GenBank/DDBJ databases">
        <title>Comparative genomics of Petrotoga isolates.</title>
        <authorList>
            <person name="Nesbo C.L."/>
            <person name="Charchuk R."/>
            <person name="Chow K."/>
        </authorList>
    </citation>
    <scope>NUCLEOTIDE SEQUENCE [LARGE SCALE GENOMIC DNA]</scope>
    <source>
        <strain evidence="9 10">DSM 14811</strain>
    </source>
</reference>
<feature type="transmembrane region" description="Helical" evidence="7">
    <location>
        <begin position="170"/>
        <end position="191"/>
    </location>
</feature>
<dbReference type="PANTHER" id="PTHR30151">
    <property type="entry name" value="ALKANE SULFONATE ABC TRANSPORTER-RELATED, MEMBRANE SUBUNIT"/>
    <property type="match status" value="1"/>
</dbReference>
<dbReference type="CDD" id="cd06261">
    <property type="entry name" value="TM_PBP2"/>
    <property type="match status" value="1"/>
</dbReference>
<feature type="transmembrane region" description="Helical" evidence="7">
    <location>
        <begin position="222"/>
        <end position="241"/>
    </location>
</feature>
<keyword evidence="6 7" id="KW-0472">Membrane</keyword>
<feature type="domain" description="ABC transmembrane type-1" evidence="8">
    <location>
        <begin position="60"/>
        <end position="240"/>
    </location>
</feature>
<proteinExistence type="inferred from homology"/>
<evidence type="ECO:0000256" key="6">
    <source>
        <dbReference type="ARBA" id="ARBA00023136"/>
    </source>
</evidence>
<dbReference type="EMBL" id="AZRN01000025">
    <property type="protein sequence ID" value="PNR99105.1"/>
    <property type="molecule type" value="Genomic_DNA"/>
</dbReference>
<evidence type="ECO:0000256" key="5">
    <source>
        <dbReference type="ARBA" id="ARBA00022989"/>
    </source>
</evidence>
<organism evidence="9 10">
    <name type="scientific">Petrotoga mexicana DSM 14811</name>
    <dbReference type="NCBI Taxonomy" id="1122954"/>
    <lineage>
        <taxon>Bacteria</taxon>
        <taxon>Thermotogati</taxon>
        <taxon>Thermotogota</taxon>
        <taxon>Thermotogae</taxon>
        <taxon>Petrotogales</taxon>
        <taxon>Petrotogaceae</taxon>
        <taxon>Petrotoga</taxon>
    </lineage>
</organism>
<dbReference type="AlphaFoldDB" id="A0A2K1P8H4"/>
<dbReference type="InterPro" id="IPR035906">
    <property type="entry name" value="MetI-like_sf"/>
</dbReference>
<keyword evidence="2 7" id="KW-0813">Transport</keyword>
<evidence type="ECO:0000256" key="7">
    <source>
        <dbReference type="RuleBase" id="RU363032"/>
    </source>
</evidence>
<feature type="transmembrane region" description="Helical" evidence="7">
    <location>
        <begin position="12"/>
        <end position="37"/>
    </location>
</feature>
<dbReference type="Proteomes" id="UP000236604">
    <property type="component" value="Unassembled WGS sequence"/>
</dbReference>
<dbReference type="Pfam" id="PF00528">
    <property type="entry name" value="BPD_transp_1"/>
    <property type="match status" value="1"/>
</dbReference>
<keyword evidence="4 7" id="KW-0812">Transmembrane</keyword>
<keyword evidence="10" id="KW-1185">Reference proteome</keyword>
<dbReference type="GO" id="GO:0005886">
    <property type="term" value="C:plasma membrane"/>
    <property type="evidence" value="ECO:0007669"/>
    <property type="project" value="UniProtKB-SubCell"/>
</dbReference>
<name>A0A2K1P8H4_9BACT</name>
<evidence type="ECO:0000259" key="8">
    <source>
        <dbReference type="PROSITE" id="PS50928"/>
    </source>
</evidence>
<comment type="similarity">
    <text evidence="7">Belongs to the binding-protein-dependent transport system permease family.</text>
</comment>
<evidence type="ECO:0000256" key="4">
    <source>
        <dbReference type="ARBA" id="ARBA00022692"/>
    </source>
</evidence>
<sequence length="260" mass="28899">MIRTKLKFLQWLKRLSGIIVLLGMWELLSLFFPPIIVPSVERVFLTLSQMVISGEIWLPLIHTVSRVLIGVSLSILLGGILGTLAGLINGIHEAIRPVIVIIENMPPVVWVIIAVIWFGLGAIPPIFVIMSIAVPIITIHLDQGIRDIDSSLREMSQSFGVKTSTKLHDLYLPAISGPFFSALSVGFGLAWRGVVMAEFLGSMSGIGNELNWARFNLETDKVFAYTIVIVVLGLATEYLLIKPFQNRTIKTETVRRRNKK</sequence>
<protein>
    <recommendedName>
        <fullName evidence="8">ABC transmembrane type-1 domain-containing protein</fullName>
    </recommendedName>
</protein>
<accession>A0A2K1P8H4</accession>
<evidence type="ECO:0000256" key="3">
    <source>
        <dbReference type="ARBA" id="ARBA00022475"/>
    </source>
</evidence>
<gene>
    <name evidence="9" type="ORF">X927_06640</name>
</gene>
<dbReference type="GO" id="GO:0055085">
    <property type="term" value="P:transmembrane transport"/>
    <property type="evidence" value="ECO:0007669"/>
    <property type="project" value="InterPro"/>
</dbReference>
<dbReference type="SUPFAM" id="SSF161098">
    <property type="entry name" value="MetI-like"/>
    <property type="match status" value="1"/>
</dbReference>
<dbReference type="InterPro" id="IPR000515">
    <property type="entry name" value="MetI-like"/>
</dbReference>
<dbReference type="PANTHER" id="PTHR30151:SF0">
    <property type="entry name" value="ABC TRANSPORTER PERMEASE PROTEIN MJ0413-RELATED"/>
    <property type="match status" value="1"/>
</dbReference>
<evidence type="ECO:0000313" key="10">
    <source>
        <dbReference type="Proteomes" id="UP000236604"/>
    </source>
</evidence>
<evidence type="ECO:0000313" key="9">
    <source>
        <dbReference type="EMBL" id="PNR99105.1"/>
    </source>
</evidence>
<dbReference type="Gene3D" id="1.10.3720.10">
    <property type="entry name" value="MetI-like"/>
    <property type="match status" value="1"/>
</dbReference>
<evidence type="ECO:0000256" key="1">
    <source>
        <dbReference type="ARBA" id="ARBA00004651"/>
    </source>
</evidence>
<feature type="transmembrane region" description="Helical" evidence="7">
    <location>
        <begin position="67"/>
        <end position="88"/>
    </location>
</feature>
<feature type="transmembrane region" description="Helical" evidence="7">
    <location>
        <begin position="108"/>
        <end position="137"/>
    </location>
</feature>
<keyword evidence="3" id="KW-1003">Cell membrane</keyword>
<evidence type="ECO:0000256" key="2">
    <source>
        <dbReference type="ARBA" id="ARBA00022448"/>
    </source>
</evidence>
<comment type="subcellular location">
    <subcellularLocation>
        <location evidence="1 7">Cell membrane</location>
        <topology evidence="1 7">Multi-pass membrane protein</topology>
    </subcellularLocation>
</comment>
<keyword evidence="5 7" id="KW-1133">Transmembrane helix</keyword>